<reference evidence="3 4" key="2">
    <citation type="journal article" date="2017" name="Genome Announc.">
        <title>Draft Genome Sequences of Four Alkaliphilic Bacteria Belonging to the Anaerobacillus Genus.</title>
        <authorList>
            <person name="Bassil N.M."/>
            <person name="Lloyd J.R."/>
        </authorList>
    </citation>
    <scope>NUCLEOTIDE SEQUENCE [LARGE SCALE GENOMIC DNA]</scope>
    <source>
        <strain evidence="3 4">NB2006</strain>
    </source>
</reference>
<dbReference type="OrthoDB" id="4304at2"/>
<gene>
    <name evidence="3" type="ORF">AWH56_003580</name>
    <name evidence="2" type="ORF">AWH56_16980</name>
</gene>
<evidence type="ECO:0000313" key="3">
    <source>
        <dbReference type="EMBL" id="QOY36747.1"/>
    </source>
</evidence>
<reference evidence="3" key="4">
    <citation type="submission" date="2020-10" db="EMBL/GenBank/DDBJ databases">
        <authorList>
            <person name="Bassil N.M."/>
            <person name="Lloyd J.R."/>
        </authorList>
    </citation>
    <scope>NUCLEOTIDE SEQUENCE</scope>
    <source>
        <strain evidence="3">NB2006</strain>
    </source>
</reference>
<keyword evidence="1" id="KW-1133">Transmembrane helix</keyword>
<dbReference type="KEGG" id="aia:AWH56_003580"/>
<dbReference type="EMBL" id="LQXD01000148">
    <property type="protein sequence ID" value="OIJ10052.1"/>
    <property type="molecule type" value="Genomic_DNA"/>
</dbReference>
<evidence type="ECO:0000313" key="4">
    <source>
        <dbReference type="Proteomes" id="UP000180175"/>
    </source>
</evidence>
<accession>A0A1S2LC37</accession>
<evidence type="ECO:0000313" key="2">
    <source>
        <dbReference type="EMBL" id="OIJ10052.1"/>
    </source>
</evidence>
<keyword evidence="1" id="KW-0472">Membrane</keyword>
<organism evidence="2 4">
    <name type="scientific">Anaerobacillus isosaccharinicus</name>
    <dbReference type="NCBI Taxonomy" id="1532552"/>
    <lineage>
        <taxon>Bacteria</taxon>
        <taxon>Bacillati</taxon>
        <taxon>Bacillota</taxon>
        <taxon>Bacilli</taxon>
        <taxon>Bacillales</taxon>
        <taxon>Bacillaceae</taxon>
        <taxon>Anaerobacillus</taxon>
    </lineage>
</organism>
<feature type="transmembrane region" description="Helical" evidence="1">
    <location>
        <begin position="26"/>
        <end position="43"/>
    </location>
</feature>
<dbReference type="InterPro" id="IPR015001">
    <property type="entry name" value="DUF1850"/>
</dbReference>
<sequence>MKLSKRARVKERALRVCNVLFKQRKLLFFVFFLFFFIIVLLNISSPHKFLVIEEAKTGKVLWKSEISAEDWFHHEYIHSVEKSLVIEKFKIDQTGQIFAMESWTRSFGAGLPYELKGTVEIADGYYISKELYEPIDVLHMQPSHLHLHTFHLRGDVVVLSEAPFTRTHLKFYIKKLNWLEFIFWT</sequence>
<name>A0A1S2LC37_9BACI</name>
<dbReference type="AlphaFoldDB" id="A0A1S2LC37"/>
<dbReference type="Proteomes" id="UP000180175">
    <property type="component" value="Chromosome"/>
</dbReference>
<proteinExistence type="predicted"/>
<reference evidence="2 4" key="1">
    <citation type="submission" date="2016-10" db="EMBL/GenBank/DDBJ databases">
        <title>Draft genome sequences of four alkaliphilic bacteria belonging to the Anaerobacillus genus.</title>
        <authorList>
            <person name="Bassil N.M."/>
            <person name="Lloyd J.R."/>
        </authorList>
    </citation>
    <scope>NUCLEOTIDE SEQUENCE [LARGE SCALE GENOMIC DNA]</scope>
    <source>
        <strain evidence="2 4">NB2006</strain>
    </source>
</reference>
<protein>
    <submittedName>
        <fullName evidence="3">DUF1850 domain-containing protein</fullName>
    </submittedName>
</protein>
<keyword evidence="4" id="KW-1185">Reference proteome</keyword>
<dbReference type="RefSeq" id="WP_071318190.1">
    <property type="nucleotide sequence ID" value="NZ_CP063356.2"/>
</dbReference>
<keyword evidence="1" id="KW-0812">Transmembrane</keyword>
<reference evidence="3 4" key="3">
    <citation type="journal article" date="2019" name="Int. J. Syst. Evol. Microbiol.">
        <title>Anaerobacillus isosaccharinicus sp. nov., an alkaliphilic bacterium which degrades isosaccharinic acid.</title>
        <authorList>
            <person name="Bassil N.M."/>
            <person name="Lloyd J.R."/>
        </authorList>
    </citation>
    <scope>NUCLEOTIDE SEQUENCE [LARGE SCALE GENOMIC DNA]</scope>
    <source>
        <strain evidence="3 4">NB2006</strain>
    </source>
</reference>
<dbReference type="EMBL" id="CP063356">
    <property type="protein sequence ID" value="QOY36747.1"/>
    <property type="molecule type" value="Genomic_DNA"/>
</dbReference>
<evidence type="ECO:0000256" key="1">
    <source>
        <dbReference type="SAM" id="Phobius"/>
    </source>
</evidence>
<dbReference type="Pfam" id="PF08905">
    <property type="entry name" value="DUF1850"/>
    <property type="match status" value="1"/>
</dbReference>